<evidence type="ECO:0000256" key="2">
    <source>
        <dbReference type="ARBA" id="ARBA00022448"/>
    </source>
</evidence>
<dbReference type="InterPro" id="IPR023997">
    <property type="entry name" value="TonB-dep_OMP_SusC/RagA_CS"/>
</dbReference>
<evidence type="ECO:0000256" key="1">
    <source>
        <dbReference type="ARBA" id="ARBA00004571"/>
    </source>
</evidence>
<evidence type="ECO:0000259" key="11">
    <source>
        <dbReference type="Pfam" id="PF00593"/>
    </source>
</evidence>
<dbReference type="PROSITE" id="PS52016">
    <property type="entry name" value="TONB_DEPENDENT_REC_3"/>
    <property type="match status" value="1"/>
</dbReference>
<dbReference type="GO" id="GO:0009279">
    <property type="term" value="C:cell outer membrane"/>
    <property type="evidence" value="ECO:0007669"/>
    <property type="project" value="UniProtKB-SubCell"/>
</dbReference>
<dbReference type="SUPFAM" id="SSF56935">
    <property type="entry name" value="Porins"/>
    <property type="match status" value="1"/>
</dbReference>
<proteinExistence type="inferred from homology"/>
<evidence type="ECO:0000259" key="12">
    <source>
        <dbReference type="Pfam" id="PF07715"/>
    </source>
</evidence>
<feature type="domain" description="TonB-dependent receptor plug" evidence="12">
    <location>
        <begin position="124"/>
        <end position="238"/>
    </location>
</feature>
<sequence length="993" mass="107097">MKRKLLLLGALFCWLALNAPFLFAAVPTIDKIVKGVVKDGSTNEALIGSTVTLKGTTKGVITDVNGNYSIAVPDDNAVLVFAFIGYEPQEIRVGTQSEINVSLASNSSELAEVVVIGYGNTRSKDVTGSVKSIKSEAFNKGIINSPEQLLQGKVAGVNVTASSGEPGAALNISVRGPGGVRTGSTPLFVIDGFALDNSSVGGATNPLTFLNPEDIETIDVLKDASATAIYGSRGANGVILITTKKGKKGASNLNYSTSLGYSKMARPLDVFTADEFRAEIKKIGANFIDDGGNTDWQKEISQTAFTQNHNLGLSGGTDKLKYFGSFGMQKQEGVLKNSNLDRYSGRVNLNQTFWENKLSVDVNISASSTNNERPNFQGLIGSAISANPTYVPYAANGSLKKYADGTNPMLTLALDNDLTVTNRILGNISPSLTLAKGLVYKLNFGIDNSSSSRDLQSLPNAEPLVLGGLTSIEYKNTNRLIENYLTYTMSKDVHSLTALAGHSYQKIFLQGRSFSINKFPLNDIEPRFNPGLGQDLTLVNNKPSGFATLNELQSFFSRVNYEYNDKYLATATVRVDGSSKFGANNKYGVFPSFSVGWRLSEEEFLKNTKFDDLKIRAGWGLTGNQEIPSKITQALFTSSVSATTSYPLDGGTSYPAGTTYSRLANPNIQWEVSSQIDVGLDFGLFNGALTGTVDYFNKVSRDILLEVIPADPVQPAGTLWTNVADMQIINKGLEFELLLRKKLGNKMRYEVGGNITLINNVVKNSPYTVIPSGSASGSGLTSATINGYINDQPIGTFYLRQFAGFDDKGLSIYADTNGDGIFSDKDRIAAGTALPNKIYNLNGNFSYGSFDLGVNFNGVAGNKVYDNTANANFYKLRLSKGVNTTNEATKFPEESINNSAPVSTRFLKDGAFFRLNNAVLGYTLNTSKLGIKKYVSTLRLSVTGQNLFLITKYDGFDPDVNTDRSVNGISSYGIDYLTYPKARSVIFGLNIGL</sequence>
<evidence type="ECO:0000256" key="10">
    <source>
        <dbReference type="SAM" id="SignalP"/>
    </source>
</evidence>
<comment type="caution">
    <text evidence="13">The sequence shown here is derived from an EMBL/GenBank/DDBJ whole genome shotgun (WGS) entry which is preliminary data.</text>
</comment>
<keyword evidence="4 8" id="KW-0812">Transmembrane</keyword>
<dbReference type="Proteomes" id="UP001204144">
    <property type="component" value="Unassembled WGS sequence"/>
</dbReference>
<feature type="domain" description="TonB-dependent receptor-like beta-barrel" evidence="11">
    <location>
        <begin position="386"/>
        <end position="947"/>
    </location>
</feature>
<dbReference type="Gene3D" id="2.60.40.1120">
    <property type="entry name" value="Carboxypeptidase-like, regulatory domain"/>
    <property type="match status" value="1"/>
</dbReference>
<accession>A0AAE3H159</accession>
<dbReference type="Pfam" id="PF07715">
    <property type="entry name" value="Plug"/>
    <property type="match status" value="1"/>
</dbReference>
<evidence type="ECO:0000256" key="5">
    <source>
        <dbReference type="ARBA" id="ARBA00023077"/>
    </source>
</evidence>
<keyword evidence="10" id="KW-0732">Signal</keyword>
<dbReference type="Gene3D" id="2.170.130.10">
    <property type="entry name" value="TonB-dependent receptor, plug domain"/>
    <property type="match status" value="1"/>
</dbReference>
<dbReference type="RefSeq" id="WP_255036786.1">
    <property type="nucleotide sequence ID" value="NZ_RJUF01000018.1"/>
</dbReference>
<evidence type="ECO:0000256" key="8">
    <source>
        <dbReference type="PROSITE-ProRule" id="PRU01360"/>
    </source>
</evidence>
<evidence type="ECO:0000256" key="3">
    <source>
        <dbReference type="ARBA" id="ARBA00022452"/>
    </source>
</evidence>
<dbReference type="SUPFAM" id="SSF49464">
    <property type="entry name" value="Carboxypeptidase regulatory domain-like"/>
    <property type="match status" value="1"/>
</dbReference>
<keyword evidence="6 8" id="KW-0472">Membrane</keyword>
<keyword evidence="7 8" id="KW-0998">Cell outer membrane</keyword>
<dbReference type="InterPro" id="IPR008969">
    <property type="entry name" value="CarboxyPept-like_regulatory"/>
</dbReference>
<feature type="signal peptide" evidence="10">
    <location>
        <begin position="1"/>
        <end position="24"/>
    </location>
</feature>
<dbReference type="Pfam" id="PF13715">
    <property type="entry name" value="CarbopepD_reg_2"/>
    <property type="match status" value="1"/>
</dbReference>
<evidence type="ECO:0000256" key="4">
    <source>
        <dbReference type="ARBA" id="ARBA00022692"/>
    </source>
</evidence>
<dbReference type="EMBL" id="RJUF01000018">
    <property type="protein sequence ID" value="MCP9763003.1"/>
    <property type="molecule type" value="Genomic_DNA"/>
</dbReference>
<keyword evidence="3 8" id="KW-1134">Transmembrane beta strand</keyword>
<dbReference type="InterPro" id="IPR023996">
    <property type="entry name" value="TonB-dep_OMP_SusC/RagA"/>
</dbReference>
<feature type="chain" id="PRO_5041957979" evidence="10">
    <location>
        <begin position="25"/>
        <end position="993"/>
    </location>
</feature>
<comment type="similarity">
    <text evidence="8 9">Belongs to the TonB-dependent receptor family.</text>
</comment>
<dbReference type="InterPro" id="IPR000531">
    <property type="entry name" value="Beta-barrel_TonB"/>
</dbReference>
<dbReference type="Gene3D" id="2.40.170.20">
    <property type="entry name" value="TonB-dependent receptor, beta-barrel domain"/>
    <property type="match status" value="1"/>
</dbReference>
<dbReference type="NCBIfam" id="TIGR04056">
    <property type="entry name" value="OMP_RagA_SusC"/>
    <property type="match status" value="1"/>
</dbReference>
<dbReference type="AlphaFoldDB" id="A0AAE3H159"/>
<dbReference type="NCBIfam" id="TIGR04057">
    <property type="entry name" value="SusC_RagA_signa"/>
    <property type="match status" value="1"/>
</dbReference>
<evidence type="ECO:0000256" key="9">
    <source>
        <dbReference type="RuleBase" id="RU003357"/>
    </source>
</evidence>
<keyword evidence="14" id="KW-1185">Reference proteome</keyword>
<name>A0AAE3H159_9BACT</name>
<comment type="subcellular location">
    <subcellularLocation>
        <location evidence="1 8">Cell outer membrane</location>
        <topology evidence="1 8">Multi-pass membrane protein</topology>
    </subcellularLocation>
</comment>
<evidence type="ECO:0000313" key="14">
    <source>
        <dbReference type="Proteomes" id="UP001204144"/>
    </source>
</evidence>
<protein>
    <submittedName>
        <fullName evidence="13">TonB-dependent receptor</fullName>
    </submittedName>
</protein>
<keyword evidence="2 8" id="KW-0813">Transport</keyword>
<dbReference type="InterPro" id="IPR036942">
    <property type="entry name" value="Beta-barrel_TonB_sf"/>
</dbReference>
<evidence type="ECO:0000313" key="13">
    <source>
        <dbReference type="EMBL" id="MCP9763003.1"/>
    </source>
</evidence>
<evidence type="ECO:0000256" key="6">
    <source>
        <dbReference type="ARBA" id="ARBA00023136"/>
    </source>
</evidence>
<dbReference type="InterPro" id="IPR037066">
    <property type="entry name" value="Plug_dom_sf"/>
</dbReference>
<organism evidence="13 14">
    <name type="scientific">Lacihabitans soyangensis</name>
    <dbReference type="NCBI Taxonomy" id="869394"/>
    <lineage>
        <taxon>Bacteria</taxon>
        <taxon>Pseudomonadati</taxon>
        <taxon>Bacteroidota</taxon>
        <taxon>Cytophagia</taxon>
        <taxon>Cytophagales</taxon>
        <taxon>Leadbetterellaceae</taxon>
        <taxon>Lacihabitans</taxon>
    </lineage>
</organism>
<gene>
    <name evidence="13" type="ORF">EGI31_08550</name>
</gene>
<dbReference type="InterPro" id="IPR039426">
    <property type="entry name" value="TonB-dep_rcpt-like"/>
</dbReference>
<keyword evidence="13" id="KW-0675">Receptor</keyword>
<keyword evidence="5 9" id="KW-0798">TonB box</keyword>
<evidence type="ECO:0000256" key="7">
    <source>
        <dbReference type="ARBA" id="ARBA00023237"/>
    </source>
</evidence>
<dbReference type="Pfam" id="PF00593">
    <property type="entry name" value="TonB_dep_Rec_b-barrel"/>
    <property type="match status" value="1"/>
</dbReference>
<reference evidence="13 14" key="1">
    <citation type="submission" date="2018-11" db="EMBL/GenBank/DDBJ databases">
        <title>Novel bacteria species description.</title>
        <authorList>
            <person name="Han J.-H."/>
        </authorList>
    </citation>
    <scope>NUCLEOTIDE SEQUENCE [LARGE SCALE GENOMIC DNA]</scope>
    <source>
        <strain evidence="13 14">KCTC23259</strain>
    </source>
</reference>
<dbReference type="InterPro" id="IPR012910">
    <property type="entry name" value="Plug_dom"/>
</dbReference>